<proteinExistence type="inferred from homology"/>
<feature type="domain" description="Nudix hydrolase" evidence="3">
    <location>
        <begin position="45"/>
        <end position="191"/>
    </location>
</feature>
<sequence>MTLHADALAALESWTAPDADQERQREAYVAHLRAHADGVYRHGVPDHVTASAVVLDRTGSRTLLTLHARARRWFQLGGHCEEGDRTLAGAAFREAVEESGVPAERMRVDPVPVQLSPHPVPFCRPARLAALPEGCVVRHLDVRYLVVAEDDAQIAVSDESLDVRWWPVEALPDPDPELVAAVGLARRRLAQAGSPVSSPSAITSSSPGGGSVSVAADQPSR</sequence>
<dbReference type="CDD" id="cd03674">
    <property type="entry name" value="NUDIX_Hydrolase"/>
    <property type="match status" value="1"/>
</dbReference>
<organism evidence="4 5">
    <name type="scientific">Nocardioides imazamoxiresistens</name>
    <dbReference type="NCBI Taxonomy" id="3231893"/>
    <lineage>
        <taxon>Bacteria</taxon>
        <taxon>Bacillati</taxon>
        <taxon>Actinomycetota</taxon>
        <taxon>Actinomycetes</taxon>
        <taxon>Propionibacteriales</taxon>
        <taxon>Nocardioidaceae</taxon>
        <taxon>Nocardioides</taxon>
    </lineage>
</organism>
<comment type="similarity">
    <text evidence="1">Belongs to the Nudix hydrolase family.</text>
</comment>
<dbReference type="Proteomes" id="UP001268542">
    <property type="component" value="Unassembled WGS sequence"/>
</dbReference>
<feature type="region of interest" description="Disordered" evidence="2">
    <location>
        <begin position="191"/>
        <end position="221"/>
    </location>
</feature>
<name>A0ABU3PWZ1_9ACTN</name>
<dbReference type="RefSeq" id="WP_315733250.1">
    <property type="nucleotide sequence ID" value="NZ_JAVYII010000005.1"/>
</dbReference>
<feature type="compositionally biased region" description="Low complexity" evidence="2">
    <location>
        <begin position="191"/>
        <end position="206"/>
    </location>
</feature>
<dbReference type="InterPro" id="IPR000086">
    <property type="entry name" value="NUDIX_hydrolase_dom"/>
</dbReference>
<dbReference type="PANTHER" id="PTHR43736">
    <property type="entry name" value="ADP-RIBOSE PYROPHOSPHATASE"/>
    <property type="match status" value="1"/>
</dbReference>
<dbReference type="PROSITE" id="PS51462">
    <property type="entry name" value="NUDIX"/>
    <property type="match status" value="1"/>
</dbReference>
<dbReference type="Pfam" id="PF00293">
    <property type="entry name" value="NUDIX"/>
    <property type="match status" value="1"/>
</dbReference>
<dbReference type="Gene3D" id="3.90.79.10">
    <property type="entry name" value="Nucleoside Triphosphate Pyrophosphohydrolase"/>
    <property type="match status" value="1"/>
</dbReference>
<evidence type="ECO:0000313" key="4">
    <source>
        <dbReference type="EMBL" id="MDT9593756.1"/>
    </source>
</evidence>
<keyword evidence="5" id="KW-1185">Reference proteome</keyword>
<dbReference type="EMBL" id="JAVYII010000005">
    <property type="protein sequence ID" value="MDT9593756.1"/>
    <property type="molecule type" value="Genomic_DNA"/>
</dbReference>
<dbReference type="PANTHER" id="PTHR43736:SF1">
    <property type="entry name" value="DIHYDRONEOPTERIN TRIPHOSPHATE DIPHOSPHATASE"/>
    <property type="match status" value="1"/>
</dbReference>
<evidence type="ECO:0000259" key="3">
    <source>
        <dbReference type="PROSITE" id="PS51462"/>
    </source>
</evidence>
<evidence type="ECO:0000256" key="2">
    <source>
        <dbReference type="SAM" id="MobiDB-lite"/>
    </source>
</evidence>
<reference evidence="4 5" key="1">
    <citation type="submission" date="2023-08" db="EMBL/GenBank/DDBJ databases">
        <title>Nocardioides seae sp. nov., a bacterium isolated from a soil.</title>
        <authorList>
            <person name="Wang X."/>
        </authorList>
    </citation>
    <scope>NUCLEOTIDE SEQUENCE [LARGE SCALE GENOMIC DNA]</scope>
    <source>
        <strain evidence="4 5">YZH12</strain>
    </source>
</reference>
<dbReference type="SUPFAM" id="SSF55811">
    <property type="entry name" value="Nudix"/>
    <property type="match status" value="1"/>
</dbReference>
<protein>
    <submittedName>
        <fullName evidence="4">NUDIX domain-containing protein</fullName>
    </submittedName>
</protein>
<evidence type="ECO:0000313" key="5">
    <source>
        <dbReference type="Proteomes" id="UP001268542"/>
    </source>
</evidence>
<comment type="caution">
    <text evidence="4">The sequence shown here is derived from an EMBL/GenBank/DDBJ whole genome shotgun (WGS) entry which is preliminary data.</text>
</comment>
<evidence type="ECO:0000256" key="1">
    <source>
        <dbReference type="ARBA" id="ARBA00005582"/>
    </source>
</evidence>
<accession>A0ABU3PWZ1</accession>
<gene>
    <name evidence="4" type="ORF">RDV89_11805</name>
</gene>
<dbReference type="InterPro" id="IPR015797">
    <property type="entry name" value="NUDIX_hydrolase-like_dom_sf"/>
</dbReference>